<keyword evidence="4" id="KW-0410">Iron transport</keyword>
<evidence type="ECO:0000313" key="14">
    <source>
        <dbReference type="Proteomes" id="UP000617628"/>
    </source>
</evidence>
<keyword evidence="6" id="KW-0408">Iron</keyword>
<feature type="chain" id="PRO_5036875507" description="TonB-dependent receptor plug domain-containing protein" evidence="12">
    <location>
        <begin position="39"/>
        <end position="1159"/>
    </location>
</feature>
<organism evidence="13 14">
    <name type="scientific">Pelagicoccus mobilis</name>
    <dbReference type="NCBI Taxonomy" id="415221"/>
    <lineage>
        <taxon>Bacteria</taxon>
        <taxon>Pseudomonadati</taxon>
        <taxon>Verrucomicrobiota</taxon>
        <taxon>Opitutia</taxon>
        <taxon>Puniceicoccales</taxon>
        <taxon>Pelagicoccaceae</taxon>
        <taxon>Pelagicoccus</taxon>
    </lineage>
</organism>
<feature type="signal peptide" evidence="12">
    <location>
        <begin position="1"/>
        <end position="38"/>
    </location>
</feature>
<keyword evidence="8" id="KW-0798">TonB box</keyword>
<evidence type="ECO:0008006" key="15">
    <source>
        <dbReference type="Google" id="ProtNLM"/>
    </source>
</evidence>
<evidence type="ECO:0000256" key="3">
    <source>
        <dbReference type="ARBA" id="ARBA00022452"/>
    </source>
</evidence>
<evidence type="ECO:0000313" key="13">
    <source>
        <dbReference type="EMBL" id="MBK1875521.1"/>
    </source>
</evidence>
<dbReference type="EMBL" id="JAENIL010000002">
    <property type="protein sequence ID" value="MBK1875521.1"/>
    <property type="molecule type" value="Genomic_DNA"/>
</dbReference>
<dbReference type="GO" id="GO:0006826">
    <property type="term" value="P:iron ion transport"/>
    <property type="evidence" value="ECO:0007669"/>
    <property type="project" value="UniProtKB-KW"/>
</dbReference>
<dbReference type="SUPFAM" id="SSF56935">
    <property type="entry name" value="Porins"/>
    <property type="match status" value="1"/>
</dbReference>
<keyword evidence="10" id="KW-0998">Cell outer membrane</keyword>
<sequence length="1159" mass="130205">MKTTPWRSQIASNPLSGRFAATAFVSAASLLIAPLLSAQDEGEEIFELSPFTVDAGESTGYMTKSTTAGTRMRTETKDLGAQIDIFSKDFLDDIAASDPEEAFLYSINIENEQENPGYEDGKRAIFERSGPSSSTARGLGDPRTSGSERGRDFFGTSFRLHNYNTENLAISSGPNSILFGLGKSGATINASVKRAQVNSDFGSIGMKFDSHGTKAFNVDFNKVVIEDMLALRFAALDSTKESFLDGSYDKQDRIYGTLTFKPNDKANFRIHYEDIDEVDAPTQYRMFQDFFSPYFFDGNGELWDPTTDDDGNRPFYMNGGDGAGPFIYTGDNGVIDQSVVPFMRWNNGYGARGRDARDYMENVSDPNSQHYNPDSYWFEPNYDQNLDDREVTIGPDVMEALGLPLQDVNPWGDTMRRTREGDILTMFAEFNPLKDLYVEFGYNSEDNEGRQFGYNRSFNYGIGIDLQKYLPHSTADNLILNPSAGSFYMGDRGWGWQQNESEDEKRMTVSYSYNFREKEWVGDKWADLLGRHNIAYLYSDRRVTQIRGNSFQAWGQNSDGSTPSFLGGRATNIAPNVSYYNDKGQRSVSVRSYLTANNGYQAQVVDGWEPGAEILTLPDLGGTGDLRALMWSEEIGSNRLFSFDRTIDSDMIAYQGYFWGDRIILTYGKRDDDISQRVLEGAGVKGSNYSVADWEAGNVPPQAIEGGYFPWYTGLDWESEYPAGSVNSNETKGIVFRPNGIANWVSFFYNEATNNAAGTIRFDVDGDFHDPETGVGEDYGVRLDLLEGKLAFKINEYKTASTNGGTPGGQVDGNVRGIFKDFENFYYDVNPQNYVANGFDIFGQTDLFLPVVDRSAEGTEYTLNAQPTKNWNIRVTAAKTRSVLNNIATSYVDWGLERADYWSGIQWHEEDFDGAFKPIVDWWSPDDPREFEVVYGEDGVTPLTSAEKRIAAGFVRMDPSTTSGYVEDSNGNVVAYRTMMGEVGDTPLTGWDNVGRSEGNSETFHEEYVRRFLVNAKGRIDQLEGSSNPNVRKWRVNFSTSYQFEDGPMKGFRVGFSGRYRDAGIIGFDKKVVEEGGNSIVVADITKPYYNDDEFFFDAMMAYRGKFGGDKYRYRVQLNVRNLFDNSDLYPTDKISTGRAIKWAQFEPRTFILSTTLDF</sequence>
<evidence type="ECO:0000256" key="4">
    <source>
        <dbReference type="ARBA" id="ARBA00022496"/>
    </source>
</evidence>
<keyword evidence="7" id="KW-0406">Ion transport</keyword>
<keyword evidence="14" id="KW-1185">Reference proteome</keyword>
<dbReference type="AlphaFoldDB" id="A0A934RVE1"/>
<dbReference type="Proteomes" id="UP000617628">
    <property type="component" value="Unassembled WGS sequence"/>
</dbReference>
<evidence type="ECO:0000256" key="1">
    <source>
        <dbReference type="ARBA" id="ARBA00004571"/>
    </source>
</evidence>
<dbReference type="RefSeq" id="WP_200353738.1">
    <property type="nucleotide sequence ID" value="NZ_JAENIL010000002.1"/>
</dbReference>
<evidence type="ECO:0000256" key="7">
    <source>
        <dbReference type="ARBA" id="ARBA00023065"/>
    </source>
</evidence>
<dbReference type="Gene3D" id="2.40.170.20">
    <property type="entry name" value="TonB-dependent receptor, beta-barrel domain"/>
    <property type="match status" value="2"/>
</dbReference>
<reference evidence="13" key="1">
    <citation type="submission" date="2021-01" db="EMBL/GenBank/DDBJ databases">
        <title>Modified the classification status of verrucomicrobia.</title>
        <authorList>
            <person name="Feng X."/>
        </authorList>
    </citation>
    <scope>NUCLEOTIDE SEQUENCE</scope>
    <source>
        <strain evidence="13">KCTC 13126</strain>
    </source>
</reference>
<protein>
    <recommendedName>
        <fullName evidence="15">TonB-dependent receptor plug domain-containing protein</fullName>
    </recommendedName>
</protein>
<dbReference type="InterPro" id="IPR039426">
    <property type="entry name" value="TonB-dep_rcpt-like"/>
</dbReference>
<evidence type="ECO:0000256" key="10">
    <source>
        <dbReference type="ARBA" id="ARBA00023237"/>
    </source>
</evidence>
<evidence type="ECO:0000256" key="11">
    <source>
        <dbReference type="SAM" id="MobiDB-lite"/>
    </source>
</evidence>
<keyword evidence="9" id="KW-0472">Membrane</keyword>
<dbReference type="GO" id="GO:0009279">
    <property type="term" value="C:cell outer membrane"/>
    <property type="evidence" value="ECO:0007669"/>
    <property type="project" value="UniProtKB-SubCell"/>
</dbReference>
<accession>A0A934RVE1</accession>
<dbReference type="PANTHER" id="PTHR32552:SF81">
    <property type="entry name" value="TONB-DEPENDENT OUTER MEMBRANE RECEPTOR"/>
    <property type="match status" value="1"/>
</dbReference>
<keyword evidence="2" id="KW-0813">Transport</keyword>
<dbReference type="InterPro" id="IPR037066">
    <property type="entry name" value="Plug_dom_sf"/>
</dbReference>
<evidence type="ECO:0000256" key="12">
    <source>
        <dbReference type="SAM" id="SignalP"/>
    </source>
</evidence>
<feature type="region of interest" description="Disordered" evidence="11">
    <location>
        <begin position="124"/>
        <end position="150"/>
    </location>
</feature>
<dbReference type="Gene3D" id="2.170.130.10">
    <property type="entry name" value="TonB-dependent receptor, plug domain"/>
    <property type="match status" value="1"/>
</dbReference>
<evidence type="ECO:0000256" key="6">
    <source>
        <dbReference type="ARBA" id="ARBA00023004"/>
    </source>
</evidence>
<keyword evidence="3" id="KW-1134">Transmembrane beta strand</keyword>
<comment type="subcellular location">
    <subcellularLocation>
        <location evidence="1">Cell outer membrane</location>
        <topology evidence="1">Multi-pass membrane protein</topology>
    </subcellularLocation>
</comment>
<proteinExistence type="predicted"/>
<keyword evidence="5" id="KW-0812">Transmembrane</keyword>
<evidence type="ECO:0000256" key="2">
    <source>
        <dbReference type="ARBA" id="ARBA00022448"/>
    </source>
</evidence>
<dbReference type="InterPro" id="IPR036942">
    <property type="entry name" value="Beta-barrel_TonB_sf"/>
</dbReference>
<dbReference type="PANTHER" id="PTHR32552">
    <property type="entry name" value="FERRICHROME IRON RECEPTOR-RELATED"/>
    <property type="match status" value="1"/>
</dbReference>
<keyword evidence="12" id="KW-0732">Signal</keyword>
<evidence type="ECO:0000256" key="9">
    <source>
        <dbReference type="ARBA" id="ARBA00023136"/>
    </source>
</evidence>
<gene>
    <name evidence="13" type="ORF">JIN87_01510</name>
</gene>
<name>A0A934RVE1_9BACT</name>
<evidence type="ECO:0000256" key="5">
    <source>
        <dbReference type="ARBA" id="ARBA00022692"/>
    </source>
</evidence>
<comment type="caution">
    <text evidence="13">The sequence shown here is derived from an EMBL/GenBank/DDBJ whole genome shotgun (WGS) entry which is preliminary data.</text>
</comment>
<evidence type="ECO:0000256" key="8">
    <source>
        <dbReference type="ARBA" id="ARBA00023077"/>
    </source>
</evidence>